<reference evidence="2" key="1">
    <citation type="journal article" date="2019" name="Sci. Rep.">
        <title>Draft genome of Tanacetum cinerariifolium, the natural source of mosquito coil.</title>
        <authorList>
            <person name="Yamashiro T."/>
            <person name="Shiraishi A."/>
            <person name="Satake H."/>
            <person name="Nakayama K."/>
        </authorList>
    </citation>
    <scope>NUCLEOTIDE SEQUENCE</scope>
</reference>
<accession>A0A6L2M376</accession>
<comment type="caution">
    <text evidence="2">The sequence shown here is derived from an EMBL/GenBank/DDBJ whole genome shotgun (WGS) entry which is preliminary data.</text>
</comment>
<proteinExistence type="predicted"/>
<evidence type="ECO:0000256" key="1">
    <source>
        <dbReference type="SAM" id="MobiDB-lite"/>
    </source>
</evidence>
<protein>
    <submittedName>
        <fullName evidence="2">Uncharacterized protein</fullName>
    </submittedName>
</protein>
<sequence>MDLFAFNQVADPTKVKVGKKERAEREMKLLESIVGRVVLLLLVASARAKNEMDTSVEKLFDESGSTNQGDSIVGGDDAEIELVTAANDVVAGNVTAERPKRHRRKGPVVTDASEREGGDLADSTTGAVFTPLMFVIFLDYSHHSSTHASRAEVASIIRSAALSSDSDYVGIVRLDVMGSSRILRKELSMGSREELIDHLAPLVLLSQIRSMDYHYLFMEFIVGTARQACLNVKVRMRTEYYLSVRRRLELECVNQANLLKVRDDEVEKLKAQLLLKETKATKAARLCAQVSSAVATEKMHVDEIEALKQWNVTLENVKMHVLKTTCSGLQMACHLEDKFYLYLLTTISGQRWLLSHDPKLIIVKCLNSSKCLMALGAAISRAIKHGMHIRLATRIDHDKEDASVEDIMSLLHLESPLVDAPGMSDLHPEVELLWLPIHRSNDQVVLGETSLSFANLTSMADTFDLVSALIEATTALPTTFAFASSIPLITIEDYEIAGADGWEDPHENVQGNVASFPIINFEKEGLDTTLEHDLSS</sequence>
<organism evidence="2">
    <name type="scientific">Tanacetum cinerariifolium</name>
    <name type="common">Dalmatian daisy</name>
    <name type="synonym">Chrysanthemum cinerariifolium</name>
    <dbReference type="NCBI Taxonomy" id="118510"/>
    <lineage>
        <taxon>Eukaryota</taxon>
        <taxon>Viridiplantae</taxon>
        <taxon>Streptophyta</taxon>
        <taxon>Embryophyta</taxon>
        <taxon>Tracheophyta</taxon>
        <taxon>Spermatophyta</taxon>
        <taxon>Magnoliopsida</taxon>
        <taxon>eudicotyledons</taxon>
        <taxon>Gunneridae</taxon>
        <taxon>Pentapetalae</taxon>
        <taxon>asterids</taxon>
        <taxon>campanulids</taxon>
        <taxon>Asterales</taxon>
        <taxon>Asteraceae</taxon>
        <taxon>Asteroideae</taxon>
        <taxon>Anthemideae</taxon>
        <taxon>Anthemidinae</taxon>
        <taxon>Tanacetum</taxon>
    </lineage>
</organism>
<gene>
    <name evidence="2" type="ORF">Tci_038813</name>
</gene>
<name>A0A6L2M376_TANCI</name>
<evidence type="ECO:0000313" key="2">
    <source>
        <dbReference type="EMBL" id="GEU66835.1"/>
    </source>
</evidence>
<dbReference type="AlphaFoldDB" id="A0A6L2M376"/>
<feature type="region of interest" description="Disordered" evidence="1">
    <location>
        <begin position="97"/>
        <end position="120"/>
    </location>
</feature>
<dbReference type="EMBL" id="BKCJ010005453">
    <property type="protein sequence ID" value="GEU66835.1"/>
    <property type="molecule type" value="Genomic_DNA"/>
</dbReference>